<dbReference type="GeneID" id="93765079"/>
<reference evidence="2" key="1">
    <citation type="submission" date="2022-10" db="EMBL/GenBank/DDBJ databases">
        <title>The complete genomes of actinobacterial strains from the NBC collection.</title>
        <authorList>
            <person name="Joergensen T.S."/>
            <person name="Alvarez Arevalo M."/>
            <person name="Sterndorff E.B."/>
            <person name="Faurdal D."/>
            <person name="Vuksanovic O."/>
            <person name="Mourched A.-S."/>
            <person name="Charusanti P."/>
            <person name="Shaw S."/>
            <person name="Blin K."/>
            <person name="Weber T."/>
        </authorList>
    </citation>
    <scope>NUCLEOTIDE SEQUENCE</scope>
    <source>
        <strain evidence="2">NBC_00302</strain>
    </source>
</reference>
<evidence type="ECO:0000313" key="2">
    <source>
        <dbReference type="EMBL" id="WUN89807.1"/>
    </source>
</evidence>
<protein>
    <recommendedName>
        <fullName evidence="4">Tape measure protein</fullName>
    </recommendedName>
</protein>
<feature type="transmembrane region" description="Helical" evidence="1">
    <location>
        <begin position="660"/>
        <end position="683"/>
    </location>
</feature>
<sequence>MAEGLQAGRLDVPVVADLAGFAAKLRTEVESAAEGLAAKIKVEIDSKGLKRRLKEVVKEASKGVSATVRVKVDEERFRADLDGIRRRLDAADLNLPVRPSGDGEGERSGGLLGGLRNLITGAQGEADRNPVNVPVQMRMPGRGRGRGMRMLGVGAIVSLLQPAVALIGQYGAGLTALVSAAAPAVGVLGAIPGLITAAGTAAIGTKIAFKGFGEALKQSNAAQQMLATDGKVTEAQQKKLKEALDKLSPSARDAVKAVSSLQGAWSKVRMSVSDRFFSKVSDDIKPLAKTVFPLLEDALGDSASQMGSLGERAAKAMQSGPFRKDFKTVASSNSRVIGHLTDGIANMAGATGDFLVASGPFVERVARGGERLTQWVRASVKAGRETGSLAKFLDHAGDKAAQLGRTTGSLIRGLGGVGRAAMDSGNALLNGLEGSMLRFERWANSGAGQKVMQQFFSDAAPVFHEVNALFGDLMRGMGRSMKDGGILDLVRQIRTELMPALGTFFNALGQTVGPAIISVISNMATAIGNLSAAGSGLGVLLVTFSGLLQIFNTLMSVIPGANTVLATFLGTMLALKVITGVVGMMRGFGASVAAAGTSARTLGTTMRGSLGPGVMGPQITTWQRMGLAYQGAATQGNRLSGAMRGIGAANRVASRAIGGITSALGGPLGIALIGVTIGLGLLASRQEEAARATQAHQERVKSLTDALIASGGAIDANVRAQAAQLLQDTELADGKGKLVDSLREAGVSLGDLTNAYLGQGTSLGDLQKKLQETADAHKVWVTTATGAAQAWDDEGLAAIRARDAIGTVKGELEDSQKKHKELANAINNSGTTGTDAYGRLQSAVTTFSDKTKSADERVDALKRALDALNGNTQSFHDAEAQLNAVMLQIDDTMKSNIEKADGWGKALVANDGLVNTTTKNGQNLNGQLTELRDGMLGVATRAQEAAEQGLMPMSTAMDKSQEAMERARAKAIQLATDMGIPKAQAKALADQMGFVPDTITTLVTATGIPAATAEILALRGKLESIPPGKGIQIKAPTIEARAQIEALGFTVQRIPGSKNVSVTAPTGGARVSISALAQDIANAPDKKKVTVQAIIKQAAGDLKNVQEKVAGLPKGKSIDVKAPTKTAQQALKDLGYKIKTVDGSNGKTVRITAPTASPLANVQRIQGAINGLTGKTVHVTVQYSESGKPSVVRTHADGGIVHYANGGIRAATNRIKTFAAGAERHIAQIGRPGEMRIWNEPETQGEAYLPLAPSKRKRSKAILERVAEMFGGQVVYFAQGALRQYANGAVRSTAASAPRSRATASPAAAALVGGDLNLTMTGAPMTPGAALSDALFELRRIRRGGAHATP</sequence>
<organism evidence="2 3">
    <name type="scientific">Streptomyces bobili</name>
    <dbReference type="NCBI Taxonomy" id="67280"/>
    <lineage>
        <taxon>Bacteria</taxon>
        <taxon>Bacillati</taxon>
        <taxon>Actinomycetota</taxon>
        <taxon>Actinomycetes</taxon>
        <taxon>Kitasatosporales</taxon>
        <taxon>Streptomycetaceae</taxon>
        <taxon>Streptomyces</taxon>
    </lineage>
</organism>
<name>A0ABZ1R5I4_9ACTN</name>
<feature type="transmembrane region" description="Helical" evidence="1">
    <location>
        <begin position="530"/>
        <end position="551"/>
    </location>
</feature>
<feature type="transmembrane region" description="Helical" evidence="1">
    <location>
        <begin position="557"/>
        <end position="578"/>
    </location>
</feature>
<evidence type="ECO:0000313" key="3">
    <source>
        <dbReference type="Proteomes" id="UP001432071"/>
    </source>
</evidence>
<evidence type="ECO:0000256" key="1">
    <source>
        <dbReference type="SAM" id="Phobius"/>
    </source>
</evidence>
<evidence type="ECO:0008006" key="4">
    <source>
        <dbReference type="Google" id="ProtNLM"/>
    </source>
</evidence>
<proteinExistence type="predicted"/>
<dbReference type="RefSeq" id="WP_328736531.1">
    <property type="nucleotide sequence ID" value="NZ_CP108038.1"/>
</dbReference>
<feature type="transmembrane region" description="Helical" evidence="1">
    <location>
        <begin position="147"/>
        <end position="168"/>
    </location>
</feature>
<keyword evidence="3" id="KW-1185">Reference proteome</keyword>
<keyword evidence="1" id="KW-0812">Transmembrane</keyword>
<accession>A0ABZ1R5I4</accession>
<gene>
    <name evidence="2" type="ORF">OHT53_28875</name>
</gene>
<dbReference type="EMBL" id="CP108038">
    <property type="protein sequence ID" value="WUN89807.1"/>
    <property type="molecule type" value="Genomic_DNA"/>
</dbReference>
<keyword evidence="1" id="KW-0472">Membrane</keyword>
<keyword evidence="1" id="KW-1133">Transmembrane helix</keyword>
<dbReference type="Proteomes" id="UP001432071">
    <property type="component" value="Chromosome"/>
</dbReference>
<feature type="transmembrane region" description="Helical" evidence="1">
    <location>
        <begin position="180"/>
        <end position="203"/>
    </location>
</feature>